<protein>
    <submittedName>
        <fullName evidence="10">Peptidoglycan binding domain-containing protein</fullName>
    </submittedName>
</protein>
<dbReference type="GO" id="GO:0071555">
    <property type="term" value="P:cell wall organization"/>
    <property type="evidence" value="ECO:0007669"/>
    <property type="project" value="UniProtKB-UniRule"/>
</dbReference>
<dbReference type="EMBL" id="JACOPH010000003">
    <property type="protein sequence ID" value="MBC5713783.1"/>
    <property type="molecule type" value="Genomic_DNA"/>
</dbReference>
<keyword evidence="4 6" id="KW-0573">Peptidoglycan synthesis</keyword>
<evidence type="ECO:0000256" key="3">
    <source>
        <dbReference type="ARBA" id="ARBA00022960"/>
    </source>
</evidence>
<keyword evidence="5 6" id="KW-0961">Cell wall biogenesis/degradation</keyword>
<gene>
    <name evidence="10" type="ORF">H8S17_06060</name>
</gene>
<feature type="domain" description="L,D-TPase catalytic" evidence="9">
    <location>
        <begin position="344"/>
        <end position="464"/>
    </location>
</feature>
<proteinExistence type="predicted"/>
<evidence type="ECO:0000256" key="2">
    <source>
        <dbReference type="ARBA" id="ARBA00022679"/>
    </source>
</evidence>
<evidence type="ECO:0000256" key="4">
    <source>
        <dbReference type="ARBA" id="ARBA00022984"/>
    </source>
</evidence>
<dbReference type="Pfam" id="PF03734">
    <property type="entry name" value="YkuD"/>
    <property type="match status" value="1"/>
</dbReference>
<comment type="pathway">
    <text evidence="1 6">Cell wall biogenesis; peptidoglycan biosynthesis.</text>
</comment>
<keyword evidence="11" id="KW-1185">Reference proteome</keyword>
<dbReference type="CDD" id="cd16913">
    <property type="entry name" value="YkuD_like"/>
    <property type="match status" value="1"/>
</dbReference>
<dbReference type="GO" id="GO:0071972">
    <property type="term" value="F:peptidoglycan L,D-transpeptidase activity"/>
    <property type="evidence" value="ECO:0007669"/>
    <property type="project" value="TreeGrafter"/>
</dbReference>
<dbReference type="RefSeq" id="WP_186866613.1">
    <property type="nucleotide sequence ID" value="NZ_JACOPH010000003.1"/>
</dbReference>
<dbReference type="InterPro" id="IPR022029">
    <property type="entry name" value="YoaR-like_PG-bd"/>
</dbReference>
<name>A0A923RSM7_9FIRM</name>
<keyword evidence="8" id="KW-1133">Transmembrane helix</keyword>
<dbReference type="Pfam" id="PF12229">
    <property type="entry name" value="PG_binding_4"/>
    <property type="match status" value="2"/>
</dbReference>
<dbReference type="PANTHER" id="PTHR30582:SF33">
    <property type="entry name" value="EXPORTED PROTEIN"/>
    <property type="match status" value="1"/>
</dbReference>
<keyword evidence="3 6" id="KW-0133">Cell shape</keyword>
<dbReference type="GO" id="GO:0016740">
    <property type="term" value="F:transferase activity"/>
    <property type="evidence" value="ECO:0007669"/>
    <property type="project" value="UniProtKB-KW"/>
</dbReference>
<dbReference type="InterPro" id="IPR005490">
    <property type="entry name" value="LD_TPept_cat_dom"/>
</dbReference>
<evidence type="ECO:0000256" key="5">
    <source>
        <dbReference type="ARBA" id="ARBA00023316"/>
    </source>
</evidence>
<dbReference type="AlphaFoldDB" id="A0A923RSM7"/>
<feature type="transmembrane region" description="Helical" evidence="8">
    <location>
        <begin position="15"/>
        <end position="37"/>
    </location>
</feature>
<dbReference type="PROSITE" id="PS52029">
    <property type="entry name" value="LD_TPASE"/>
    <property type="match status" value="1"/>
</dbReference>
<evidence type="ECO:0000256" key="1">
    <source>
        <dbReference type="ARBA" id="ARBA00004752"/>
    </source>
</evidence>
<dbReference type="SUPFAM" id="SSF143985">
    <property type="entry name" value="L,D-transpeptidase pre-catalytic domain-like"/>
    <property type="match status" value="1"/>
</dbReference>
<organism evidence="10 11">
    <name type="scientific">Roseburia zhanii</name>
    <dbReference type="NCBI Taxonomy" id="2763064"/>
    <lineage>
        <taxon>Bacteria</taxon>
        <taxon>Bacillati</taxon>
        <taxon>Bacillota</taxon>
        <taxon>Clostridia</taxon>
        <taxon>Lachnospirales</taxon>
        <taxon>Lachnospiraceae</taxon>
        <taxon>Roseburia</taxon>
    </lineage>
</organism>
<feature type="active site" description="Proton donor/acceptor" evidence="6">
    <location>
        <position position="418"/>
    </location>
</feature>
<dbReference type="PANTHER" id="PTHR30582">
    <property type="entry name" value="L,D-TRANSPEPTIDASE"/>
    <property type="match status" value="1"/>
</dbReference>
<evidence type="ECO:0000259" key="9">
    <source>
        <dbReference type="PROSITE" id="PS52029"/>
    </source>
</evidence>
<dbReference type="Proteomes" id="UP000606720">
    <property type="component" value="Unassembled WGS sequence"/>
</dbReference>
<dbReference type="InterPro" id="IPR050979">
    <property type="entry name" value="LD-transpeptidase"/>
</dbReference>
<keyword evidence="8" id="KW-0472">Membrane</keyword>
<evidence type="ECO:0000313" key="11">
    <source>
        <dbReference type="Proteomes" id="UP000606720"/>
    </source>
</evidence>
<dbReference type="Gene3D" id="2.40.440.10">
    <property type="entry name" value="L,D-transpeptidase catalytic domain-like"/>
    <property type="match status" value="1"/>
</dbReference>
<dbReference type="Gene3D" id="3.10.20.800">
    <property type="match status" value="1"/>
</dbReference>
<evidence type="ECO:0000313" key="10">
    <source>
        <dbReference type="EMBL" id="MBC5713783.1"/>
    </source>
</evidence>
<accession>A0A923RSM7</accession>
<reference evidence="10" key="1">
    <citation type="submission" date="2020-08" db="EMBL/GenBank/DDBJ databases">
        <title>Genome public.</title>
        <authorList>
            <person name="Liu C."/>
            <person name="Sun Q."/>
        </authorList>
    </citation>
    <scope>NUCLEOTIDE SEQUENCE</scope>
    <source>
        <strain evidence="10">BX1005</strain>
    </source>
</reference>
<dbReference type="SUPFAM" id="SSF141523">
    <property type="entry name" value="L,D-transpeptidase catalytic domain-like"/>
    <property type="match status" value="1"/>
</dbReference>
<dbReference type="InterPro" id="IPR038054">
    <property type="entry name" value="LD_TPept-like_central_sf"/>
</dbReference>
<keyword evidence="2" id="KW-0808">Transferase</keyword>
<evidence type="ECO:0000256" key="8">
    <source>
        <dbReference type="SAM" id="Phobius"/>
    </source>
</evidence>
<comment type="caution">
    <text evidence="10">The sequence shown here is derived from an EMBL/GenBank/DDBJ whole genome shotgun (WGS) entry which is preliminary data.</text>
</comment>
<evidence type="ECO:0000256" key="6">
    <source>
        <dbReference type="PROSITE-ProRule" id="PRU01373"/>
    </source>
</evidence>
<feature type="region of interest" description="Disordered" evidence="7">
    <location>
        <begin position="496"/>
        <end position="532"/>
    </location>
</feature>
<dbReference type="GO" id="GO:0018104">
    <property type="term" value="P:peptidoglycan-protein cross-linking"/>
    <property type="evidence" value="ECO:0007669"/>
    <property type="project" value="TreeGrafter"/>
</dbReference>
<keyword evidence="8" id="KW-0812">Transmembrane</keyword>
<feature type="active site" description="Nucleophile" evidence="6">
    <location>
        <position position="440"/>
    </location>
</feature>
<dbReference type="InterPro" id="IPR038063">
    <property type="entry name" value="Transpep_catalytic_dom"/>
</dbReference>
<dbReference type="GO" id="GO:0005576">
    <property type="term" value="C:extracellular region"/>
    <property type="evidence" value="ECO:0007669"/>
    <property type="project" value="TreeGrafter"/>
</dbReference>
<dbReference type="GO" id="GO:0008360">
    <property type="term" value="P:regulation of cell shape"/>
    <property type="evidence" value="ECO:0007669"/>
    <property type="project" value="UniProtKB-UniRule"/>
</dbReference>
<evidence type="ECO:0000256" key="7">
    <source>
        <dbReference type="SAM" id="MobiDB-lite"/>
    </source>
</evidence>
<sequence length="532" mass="59945">MVRRKKKAGVLRRSLLSAFAVIAFLVLGIYIFFGIYFRNHFFYQTSIEDVDVSGMTAEDAAEELRSEVKDYLLTMYDRNGNSYQILGASIDYDYQPTGEEEKLINEQKSFLWPAKITKDKKLDVDKSITYDDALLQEEINDLGCLKEDYMKKPTDAFIQMTDNGYEIVPEDQGNYLIKDKLAARVKAAVDAGETEFTFTDDLYEKPEVTSDDEVLTACMDKIQSYFGAEITYDFGEDKEVVDKSVISSWITIDENYNVTFDEDKAASYVQSLASKYNTYGDEREFKTSKGDTVTIGGGDYGWVIDKEAELEQLLQEVKNGDVKTREPVYSQTAVSRSKNDIGDTYIEIDYTNQHLWYYEKGELKLDTDIVSGNISRGNGSPDGVYKIVYKKSPAVLKGENYASDVTYFMPFAYNVGIHDAPWRHGKFGGTIYKTSGSHGCINVSEDAATTLYKIVEVDTPVVAYYREKVKLTAENTKISNAYSYYDEAKEKAKEEAAKKAEAENAANTPQVNEGERIAEDGSVEAVPAIPEQ</sequence>